<dbReference type="EMBL" id="HBGH01018417">
    <property type="protein sequence ID" value="CAD9238137.1"/>
    <property type="molecule type" value="Transcribed_RNA"/>
</dbReference>
<evidence type="ECO:0000313" key="3">
    <source>
        <dbReference type="EMBL" id="CAD9238137.1"/>
    </source>
</evidence>
<accession>A0A7S1TIU3</accession>
<protein>
    <recommendedName>
        <fullName evidence="4">ASPIC/UnbV domain-containing protein</fullName>
    </recommendedName>
</protein>
<feature type="signal peptide" evidence="2">
    <location>
        <begin position="1"/>
        <end position="25"/>
    </location>
</feature>
<feature type="chain" id="PRO_5030902141" description="ASPIC/UnbV domain-containing protein" evidence="2">
    <location>
        <begin position="26"/>
        <end position="512"/>
    </location>
</feature>
<evidence type="ECO:0000256" key="1">
    <source>
        <dbReference type="ARBA" id="ARBA00022729"/>
    </source>
</evidence>
<dbReference type="PANTHER" id="PTHR46580">
    <property type="entry name" value="SENSOR KINASE-RELATED"/>
    <property type="match status" value="1"/>
</dbReference>
<gene>
    <name evidence="3" type="ORF">CCAE0312_LOCUS10239</name>
</gene>
<sequence length="512" mass="56841">MWNRSILLVTRTLLLFSMLWITVHSRSPKRPFHFRDVSKAARIGPVSTDKTSAPSIGDLNADGFLDIVMCNHVSYPVEVYYGSRSGVFRRVLAFNDKADRHGTAVGDINNDGRADIVLATETNPWLTQFPAELAVTRRNGKLQRMKSRASGLVGNIKSAAVRLLDVDRDGDLDLFILGRPKSTPGLHAIFKNKGDGTFERLWNTGIENAKAKVGFLVTDFDNDGFLDIFIFSPRVHLFRGLRNSRFVDVSRKVLPRIHKKHFSGAVAFDMDNDGDFDVYISGGFRLKGALVQGNDVLLENRGGKFVDVSRKAGIPRGGGRVGITAADFDNDGLVDVFLPSIGPGRQRIRDIILRNLGNGKFQKYWNHGAQGPLARDITYPSGAQAFDYNQDGLVDVIVGTRYRDLDIPGLFSGTLRLFKNVMKTKNHYLIVNVPFLLRGKTTMDALVIVATPNRKFYRRVGSVGESRTQSFVNQVHFGLGSNSKIRIVTIKLLDGTTVRKGPFSSNQMITIP</sequence>
<dbReference type="InterPro" id="IPR013517">
    <property type="entry name" value="FG-GAP"/>
</dbReference>
<keyword evidence="1 2" id="KW-0732">Signal</keyword>
<dbReference type="Pfam" id="PF13517">
    <property type="entry name" value="FG-GAP_3"/>
    <property type="match status" value="3"/>
</dbReference>
<dbReference type="PANTHER" id="PTHR46580:SF4">
    <property type="entry name" value="ATP_GTP-BINDING PROTEIN"/>
    <property type="match status" value="1"/>
</dbReference>
<evidence type="ECO:0008006" key="4">
    <source>
        <dbReference type="Google" id="ProtNLM"/>
    </source>
</evidence>
<dbReference type="InterPro" id="IPR028994">
    <property type="entry name" value="Integrin_alpha_N"/>
</dbReference>
<reference evidence="3" key="1">
    <citation type="submission" date="2021-01" db="EMBL/GenBank/DDBJ databases">
        <authorList>
            <person name="Corre E."/>
            <person name="Pelletier E."/>
            <person name="Niang G."/>
            <person name="Scheremetjew M."/>
            <person name="Finn R."/>
            <person name="Kale V."/>
            <person name="Holt S."/>
            <person name="Cochrane G."/>
            <person name="Meng A."/>
            <person name="Brown T."/>
            <person name="Cohen L."/>
        </authorList>
    </citation>
    <scope>NUCLEOTIDE SEQUENCE</scope>
    <source>
        <strain evidence="3">SAG 36.94</strain>
    </source>
</reference>
<dbReference type="AlphaFoldDB" id="A0A7S1TIU3"/>
<proteinExistence type="predicted"/>
<organism evidence="3">
    <name type="scientific">Compsopogon caeruleus</name>
    <dbReference type="NCBI Taxonomy" id="31354"/>
    <lineage>
        <taxon>Eukaryota</taxon>
        <taxon>Rhodophyta</taxon>
        <taxon>Compsopogonophyceae</taxon>
        <taxon>Compsopogonales</taxon>
        <taxon>Compsopogonaceae</taxon>
        <taxon>Compsopogon</taxon>
    </lineage>
</organism>
<dbReference type="Gene3D" id="2.130.10.130">
    <property type="entry name" value="Integrin alpha, N-terminal"/>
    <property type="match status" value="2"/>
</dbReference>
<name>A0A7S1TIU3_9RHOD</name>
<evidence type="ECO:0000256" key="2">
    <source>
        <dbReference type="SAM" id="SignalP"/>
    </source>
</evidence>
<dbReference type="SUPFAM" id="SSF69318">
    <property type="entry name" value="Integrin alpha N-terminal domain"/>
    <property type="match status" value="2"/>
</dbReference>